<evidence type="ECO:0000313" key="4">
    <source>
        <dbReference type="Proteomes" id="UP000789901"/>
    </source>
</evidence>
<accession>A0ABN7XS01</accession>
<feature type="domain" description="DNA methylase adenine-specific" evidence="2">
    <location>
        <begin position="3"/>
        <end position="82"/>
    </location>
</feature>
<keyword evidence="1" id="KW-0175">Coiled coil</keyword>
<feature type="non-terminal residue" evidence="3">
    <location>
        <position position="1"/>
    </location>
</feature>
<dbReference type="InterPro" id="IPR029063">
    <property type="entry name" value="SAM-dependent_MTases_sf"/>
</dbReference>
<protein>
    <submittedName>
        <fullName evidence="3">15324_t:CDS:1</fullName>
    </submittedName>
</protein>
<evidence type="ECO:0000256" key="1">
    <source>
        <dbReference type="SAM" id="Coils"/>
    </source>
</evidence>
<dbReference type="Proteomes" id="UP000789901">
    <property type="component" value="Unassembled WGS sequence"/>
</dbReference>
<evidence type="ECO:0000259" key="2">
    <source>
        <dbReference type="Pfam" id="PF02384"/>
    </source>
</evidence>
<organism evidence="3 4">
    <name type="scientific">Gigaspora margarita</name>
    <dbReference type="NCBI Taxonomy" id="4874"/>
    <lineage>
        <taxon>Eukaryota</taxon>
        <taxon>Fungi</taxon>
        <taxon>Fungi incertae sedis</taxon>
        <taxon>Mucoromycota</taxon>
        <taxon>Glomeromycotina</taxon>
        <taxon>Glomeromycetes</taxon>
        <taxon>Diversisporales</taxon>
        <taxon>Gigasporaceae</taxon>
        <taxon>Gigaspora</taxon>
    </lineage>
</organism>
<dbReference type="InterPro" id="IPR003356">
    <property type="entry name" value="DNA_methylase_A-5"/>
</dbReference>
<comment type="caution">
    <text evidence="3">The sequence shown here is derived from an EMBL/GenBank/DDBJ whole genome shotgun (WGS) entry which is preliminary data.</text>
</comment>
<keyword evidence="4" id="KW-1185">Reference proteome</keyword>
<dbReference type="EMBL" id="CAJVQB010168360">
    <property type="protein sequence ID" value="CAG8857220.1"/>
    <property type="molecule type" value="Genomic_DNA"/>
</dbReference>
<dbReference type="Gene3D" id="3.40.50.150">
    <property type="entry name" value="Vaccinia Virus protein VP39"/>
    <property type="match status" value="1"/>
</dbReference>
<dbReference type="Pfam" id="PF02384">
    <property type="entry name" value="N6_Mtase"/>
    <property type="match status" value="1"/>
</dbReference>
<reference evidence="3 4" key="1">
    <citation type="submission" date="2021-06" db="EMBL/GenBank/DDBJ databases">
        <authorList>
            <person name="Kallberg Y."/>
            <person name="Tangrot J."/>
            <person name="Rosling A."/>
        </authorList>
    </citation>
    <scope>NUCLEOTIDE SEQUENCE [LARGE SCALE GENOMIC DNA]</scope>
    <source>
        <strain evidence="3 4">120-4 pot B 10/14</strain>
    </source>
</reference>
<feature type="non-terminal residue" evidence="3">
    <location>
        <position position="126"/>
    </location>
</feature>
<gene>
    <name evidence="3" type="ORF">GMARGA_LOCUS46041</name>
</gene>
<dbReference type="SUPFAM" id="SSF53335">
    <property type="entry name" value="S-adenosyl-L-methionine-dependent methyltransferases"/>
    <property type="match status" value="1"/>
</dbReference>
<evidence type="ECO:0000313" key="3">
    <source>
        <dbReference type="EMBL" id="CAG8857220.1"/>
    </source>
</evidence>
<sequence length="126" mass="14881">RDSENILMIDISQDDFGEKISSSRRILTERNIREVAELYHQFRDKKKLTENGLLAKIVSQAEIKENNFILVPARYLSQNEIELTPKEIDEKLLKTAGKLRDLINQQDNYHQELKKLLEEIEEEIKE</sequence>
<name>A0ABN7XS01_GIGMA</name>
<proteinExistence type="predicted"/>
<feature type="coiled-coil region" evidence="1">
    <location>
        <begin position="99"/>
        <end position="126"/>
    </location>
</feature>